<dbReference type="EMBL" id="CP009687">
    <property type="protein sequence ID" value="AKL96251.1"/>
    <property type="molecule type" value="Genomic_DNA"/>
</dbReference>
<gene>
    <name evidence="1" type="ORF">CACET_c28060</name>
</gene>
<accession>A0A0D8I8R3</accession>
<dbReference type="RefSeq" id="WP_044825271.1">
    <property type="nucleotide sequence ID" value="NZ_CP009687.1"/>
</dbReference>
<dbReference type="InterPro" id="IPR029063">
    <property type="entry name" value="SAM-dependent_MTases_sf"/>
</dbReference>
<dbReference type="KEGG" id="cace:CACET_c28060"/>
<protein>
    <submittedName>
        <fullName evidence="1">Methylase involved in ubiquinone/menaquinone biosynthesis</fullName>
    </submittedName>
</protein>
<proteinExistence type="predicted"/>
<keyword evidence="1" id="KW-0808">Transferase</keyword>
<dbReference type="InterPro" id="IPR013216">
    <property type="entry name" value="Methyltransf_11"/>
</dbReference>
<reference evidence="1 2" key="1">
    <citation type="submission" date="2014-10" db="EMBL/GenBank/DDBJ databases">
        <title>Genome sequence of Clostridium aceticum DSM 1496.</title>
        <authorList>
            <person name="Poehlein A."/>
            <person name="Schiel-Bengelsdorf B."/>
            <person name="Gottschalk G."/>
            <person name="Duerre P."/>
            <person name="Daniel R."/>
        </authorList>
    </citation>
    <scope>NUCLEOTIDE SEQUENCE [LARGE SCALE GENOMIC DNA]</scope>
    <source>
        <strain evidence="1 2">DSM 1496</strain>
    </source>
</reference>
<dbReference type="SUPFAM" id="SSF53335">
    <property type="entry name" value="S-adenosyl-L-methionine-dependent methyltransferases"/>
    <property type="match status" value="1"/>
</dbReference>
<dbReference type="PATRIC" id="fig|84022.5.peg.742"/>
<dbReference type="GO" id="GO:0008757">
    <property type="term" value="F:S-adenosylmethionine-dependent methyltransferase activity"/>
    <property type="evidence" value="ECO:0007669"/>
    <property type="project" value="InterPro"/>
</dbReference>
<dbReference type="Gene3D" id="3.40.50.150">
    <property type="entry name" value="Vaccinia Virus protein VP39"/>
    <property type="match status" value="1"/>
</dbReference>
<dbReference type="AlphaFoldDB" id="A0A0D8I8R3"/>
<dbReference type="STRING" id="84022.CACET_c28060"/>
<keyword evidence="2" id="KW-1185">Reference proteome</keyword>
<dbReference type="OrthoDB" id="1949664at2"/>
<keyword evidence="1" id="KW-0489">Methyltransferase</keyword>
<sequence>MYKIVTADKFLWEGINLEGKTILEGGTSWGNTTRLIAKKVSENKWNTELISVDIDDRHFNEIEEDIQPIFKKLTLRRGDLSDLYFVPSNSIDVVICNYTLSSVEQFPLRVMKTLKELYRVLKTGGQLLITEEMPIWSVDSKEYTYWSQRLRIIKSISILKAMAAFNEIHPSDLEEGLSIVGFKDIHWREFNEKINAEMAVKFLDKKKQTLIKGSNDLENENLTKGFVELTEQLVKKFEETKEFLAPAYILKANK</sequence>
<name>A0A0D8I8R3_9CLOT</name>
<keyword evidence="1" id="KW-0830">Ubiquinone</keyword>
<dbReference type="Pfam" id="PF08241">
    <property type="entry name" value="Methyltransf_11"/>
    <property type="match status" value="1"/>
</dbReference>
<organism evidence="1 2">
    <name type="scientific">Clostridium aceticum</name>
    <dbReference type="NCBI Taxonomy" id="84022"/>
    <lineage>
        <taxon>Bacteria</taxon>
        <taxon>Bacillati</taxon>
        <taxon>Bacillota</taxon>
        <taxon>Clostridia</taxon>
        <taxon>Eubacteriales</taxon>
        <taxon>Clostridiaceae</taxon>
        <taxon>Clostridium</taxon>
    </lineage>
</organism>
<evidence type="ECO:0000313" key="2">
    <source>
        <dbReference type="Proteomes" id="UP000035704"/>
    </source>
</evidence>
<dbReference type="CDD" id="cd02440">
    <property type="entry name" value="AdoMet_MTases"/>
    <property type="match status" value="1"/>
</dbReference>
<dbReference type="Proteomes" id="UP000035704">
    <property type="component" value="Chromosome"/>
</dbReference>
<dbReference type="GO" id="GO:0032259">
    <property type="term" value="P:methylation"/>
    <property type="evidence" value="ECO:0007669"/>
    <property type="project" value="UniProtKB-KW"/>
</dbReference>
<evidence type="ECO:0000313" key="1">
    <source>
        <dbReference type="EMBL" id="AKL96251.1"/>
    </source>
</evidence>